<proteinExistence type="inferred from homology"/>
<dbReference type="Pfam" id="PF01545">
    <property type="entry name" value="Cation_efflux"/>
    <property type="match status" value="1"/>
</dbReference>
<dbReference type="FunFam" id="1.20.1510.10:FF:000006">
    <property type="entry name" value="Divalent cation efflux transporter"/>
    <property type="match status" value="1"/>
</dbReference>
<comment type="similarity">
    <text evidence="2">Belongs to the cation diffusion facilitator (CDF) transporter (TC 2.A.4) family.</text>
</comment>
<name>A0A1I4M965_9FIRM</name>
<feature type="domain" description="Cation efflux protein transmembrane" evidence="8">
    <location>
        <begin position="18"/>
        <end position="218"/>
    </location>
</feature>
<evidence type="ECO:0000259" key="9">
    <source>
        <dbReference type="Pfam" id="PF16916"/>
    </source>
</evidence>
<dbReference type="InterPro" id="IPR027469">
    <property type="entry name" value="Cation_efflux_TMD_sf"/>
</dbReference>
<sequence>MNILTEDIRAKKANKITWIGFFANLILTSVKLIAGIIGNSTAMIADAIHSLSDFTTDIIVLISFKIVRKPPDKDHNYGHGKFETLATTIIGITLFVVGLGILYSSGENIYSAILLKTNLESPRIIALVTALLSMITKEILFRITLKEGEEINSPAVIANAWHHRSDAFSSIGTFIGIGGAILLGDNWRVLDPIAATIVSIFIMKTAYSISIGSIKELLEESLDDSTNKNILKIIENINQVRSPHELKTRKVGNKIIIDIHINVKNNLSIVEAHEINNEIERKIKKIYGDNTIINIHTEPENE</sequence>
<dbReference type="PANTHER" id="PTHR43840">
    <property type="entry name" value="MITOCHONDRIAL METAL TRANSPORTER 1-RELATED"/>
    <property type="match status" value="1"/>
</dbReference>
<dbReference type="PANTHER" id="PTHR43840:SF15">
    <property type="entry name" value="MITOCHONDRIAL METAL TRANSPORTER 1-RELATED"/>
    <property type="match status" value="1"/>
</dbReference>
<dbReference type="AlphaFoldDB" id="A0A1I4M965"/>
<feature type="transmembrane region" description="Helical" evidence="7">
    <location>
        <begin position="85"/>
        <end position="104"/>
    </location>
</feature>
<dbReference type="GO" id="GO:0008324">
    <property type="term" value="F:monoatomic cation transmembrane transporter activity"/>
    <property type="evidence" value="ECO:0007669"/>
    <property type="project" value="InterPro"/>
</dbReference>
<dbReference type="SUPFAM" id="SSF160240">
    <property type="entry name" value="Cation efflux protein cytoplasmic domain-like"/>
    <property type="match status" value="1"/>
</dbReference>
<keyword evidence="11" id="KW-1185">Reference proteome</keyword>
<dbReference type="NCBIfam" id="TIGR01297">
    <property type="entry name" value="CDF"/>
    <property type="match status" value="1"/>
</dbReference>
<dbReference type="InterPro" id="IPR002524">
    <property type="entry name" value="Cation_efflux"/>
</dbReference>
<evidence type="ECO:0000313" key="11">
    <source>
        <dbReference type="Proteomes" id="UP000199006"/>
    </source>
</evidence>
<dbReference type="InterPro" id="IPR036837">
    <property type="entry name" value="Cation_efflux_CTD_sf"/>
</dbReference>
<dbReference type="Gene3D" id="1.20.1510.10">
    <property type="entry name" value="Cation efflux protein transmembrane domain"/>
    <property type="match status" value="1"/>
</dbReference>
<gene>
    <name evidence="10" type="ORF">SAMN02983006_02543</name>
</gene>
<evidence type="ECO:0000256" key="6">
    <source>
        <dbReference type="ARBA" id="ARBA00023136"/>
    </source>
</evidence>
<dbReference type="EMBL" id="FOTI01000050">
    <property type="protein sequence ID" value="SFL99749.1"/>
    <property type="molecule type" value="Genomic_DNA"/>
</dbReference>
<evidence type="ECO:0000256" key="3">
    <source>
        <dbReference type="ARBA" id="ARBA00022448"/>
    </source>
</evidence>
<keyword evidence="6 7" id="KW-0472">Membrane</keyword>
<reference evidence="10 11" key="1">
    <citation type="submission" date="2016-10" db="EMBL/GenBank/DDBJ databases">
        <authorList>
            <person name="de Groot N.N."/>
        </authorList>
    </citation>
    <scope>NUCLEOTIDE SEQUENCE [LARGE SCALE GENOMIC DNA]</scope>
    <source>
        <strain evidence="10 11">ATCC 51327</strain>
    </source>
</reference>
<evidence type="ECO:0000256" key="1">
    <source>
        <dbReference type="ARBA" id="ARBA00004141"/>
    </source>
</evidence>
<comment type="subcellular location">
    <subcellularLocation>
        <location evidence="1">Membrane</location>
        <topology evidence="1">Multi-pass membrane protein</topology>
    </subcellularLocation>
</comment>
<keyword evidence="5 7" id="KW-1133">Transmembrane helix</keyword>
<dbReference type="Pfam" id="PF16916">
    <property type="entry name" value="ZT_dimer"/>
    <property type="match status" value="1"/>
</dbReference>
<evidence type="ECO:0000256" key="5">
    <source>
        <dbReference type="ARBA" id="ARBA00022989"/>
    </source>
</evidence>
<keyword evidence="4 7" id="KW-0812">Transmembrane</keyword>
<dbReference type="InterPro" id="IPR050291">
    <property type="entry name" value="CDF_Transporter"/>
</dbReference>
<evidence type="ECO:0000256" key="4">
    <source>
        <dbReference type="ARBA" id="ARBA00022692"/>
    </source>
</evidence>
<dbReference type="RefSeq" id="WP_089862545.1">
    <property type="nucleotide sequence ID" value="NZ_FOTI01000050.1"/>
</dbReference>
<evidence type="ECO:0000256" key="2">
    <source>
        <dbReference type="ARBA" id="ARBA00008114"/>
    </source>
</evidence>
<keyword evidence="3" id="KW-0813">Transport</keyword>
<dbReference type="OrthoDB" id="9806522at2"/>
<protein>
    <submittedName>
        <fullName evidence="10">Cation diffusion facilitator family transporter</fullName>
    </submittedName>
</protein>
<dbReference type="Proteomes" id="UP000199006">
    <property type="component" value="Unassembled WGS sequence"/>
</dbReference>
<dbReference type="GO" id="GO:0016020">
    <property type="term" value="C:membrane"/>
    <property type="evidence" value="ECO:0007669"/>
    <property type="project" value="UniProtKB-SubCell"/>
</dbReference>
<evidence type="ECO:0000259" key="8">
    <source>
        <dbReference type="Pfam" id="PF01545"/>
    </source>
</evidence>
<organism evidence="10 11">
    <name type="scientific">Halanaerobium salsuginis</name>
    <dbReference type="NCBI Taxonomy" id="29563"/>
    <lineage>
        <taxon>Bacteria</taxon>
        <taxon>Bacillati</taxon>
        <taxon>Bacillota</taxon>
        <taxon>Clostridia</taxon>
        <taxon>Halanaerobiales</taxon>
        <taxon>Halanaerobiaceae</taxon>
        <taxon>Halanaerobium</taxon>
    </lineage>
</organism>
<feature type="transmembrane region" description="Helical" evidence="7">
    <location>
        <begin position="16"/>
        <end position="37"/>
    </location>
</feature>
<feature type="domain" description="Cation efflux protein cytoplasmic" evidence="9">
    <location>
        <begin position="223"/>
        <end position="300"/>
    </location>
</feature>
<dbReference type="InterPro" id="IPR027470">
    <property type="entry name" value="Cation_efflux_CTD"/>
</dbReference>
<evidence type="ECO:0000256" key="7">
    <source>
        <dbReference type="SAM" id="Phobius"/>
    </source>
</evidence>
<evidence type="ECO:0000313" key="10">
    <source>
        <dbReference type="EMBL" id="SFL99749.1"/>
    </source>
</evidence>
<dbReference type="InterPro" id="IPR058533">
    <property type="entry name" value="Cation_efflux_TM"/>
</dbReference>
<accession>A0A1I4M965</accession>
<dbReference type="STRING" id="29563.SAMN02983006_02543"/>
<dbReference type="Gene3D" id="3.30.70.1350">
    <property type="entry name" value="Cation efflux protein, cytoplasmic domain"/>
    <property type="match status" value="1"/>
</dbReference>
<dbReference type="SUPFAM" id="SSF161111">
    <property type="entry name" value="Cation efflux protein transmembrane domain-like"/>
    <property type="match status" value="1"/>
</dbReference>